<evidence type="ECO:0000256" key="3">
    <source>
        <dbReference type="SAM" id="Phobius"/>
    </source>
</evidence>
<feature type="transmembrane region" description="Helical" evidence="3">
    <location>
        <begin position="42"/>
        <end position="62"/>
    </location>
</feature>
<keyword evidence="3" id="KW-0472">Membrane</keyword>
<evidence type="ECO:0000313" key="5">
    <source>
        <dbReference type="Proteomes" id="UP000466554"/>
    </source>
</evidence>
<keyword evidence="3" id="KW-1133">Transmembrane helix</keyword>
<dbReference type="AlphaFoldDB" id="A0A7I7TYQ7"/>
<reference evidence="4 5" key="1">
    <citation type="journal article" date="2019" name="Emerg. Microbes Infect.">
        <title>Comprehensive subspecies identification of 175 nontuberculous mycobacteria species based on 7547 genomic profiles.</title>
        <authorList>
            <person name="Matsumoto Y."/>
            <person name="Kinjo T."/>
            <person name="Motooka D."/>
            <person name="Nabeya D."/>
            <person name="Jung N."/>
            <person name="Uechi K."/>
            <person name="Horii T."/>
            <person name="Iida T."/>
            <person name="Fujita J."/>
            <person name="Nakamura S."/>
        </authorList>
    </citation>
    <scope>NUCLEOTIDE SEQUENCE [LARGE SCALE GENOMIC DNA]</scope>
    <source>
        <strain evidence="4 5">JCM 6367</strain>
    </source>
</reference>
<dbReference type="RefSeq" id="WP_163765778.1">
    <property type="nucleotide sequence ID" value="NZ_AP022598.1"/>
</dbReference>
<organism evidence="4 5">
    <name type="scientific">Mycolicibacterium parafortuitum</name>
    <name type="common">Mycobacterium parafortuitum</name>
    <dbReference type="NCBI Taxonomy" id="39692"/>
    <lineage>
        <taxon>Bacteria</taxon>
        <taxon>Bacillati</taxon>
        <taxon>Actinomycetota</taxon>
        <taxon>Actinomycetes</taxon>
        <taxon>Mycobacteriales</taxon>
        <taxon>Mycobacteriaceae</taxon>
        <taxon>Mycolicibacterium</taxon>
    </lineage>
</organism>
<dbReference type="Proteomes" id="UP000466554">
    <property type="component" value="Chromosome"/>
</dbReference>
<proteinExistence type="predicted"/>
<feature type="transmembrane region" description="Helical" evidence="3">
    <location>
        <begin position="68"/>
        <end position="85"/>
    </location>
</feature>
<accession>A0A7I7TYQ7</accession>
<dbReference type="EMBL" id="AP022598">
    <property type="protein sequence ID" value="BBY74337.1"/>
    <property type="molecule type" value="Genomic_DNA"/>
</dbReference>
<feature type="compositionally biased region" description="Polar residues" evidence="2">
    <location>
        <begin position="21"/>
        <end position="31"/>
    </location>
</feature>
<keyword evidence="1" id="KW-0175">Coiled coil</keyword>
<sequence length="296" mass="32603">MTPNEDGEVSATPEEARGITPPQTVVPSASQRRPWTLRDTGWIALGLTSGGFASWLLIFSGWEIGSKAEWFSGVASFGAVAVALWQSVVIRQQAKADAAEAAKRFGDELKAAKDRTIQEVQAAEQRTQKELDAANERHGIEMEQQREIARIQRIHLREQEFKLALIRVSRAATAYTHELATLVETGSRVVAMSQRQERADALRPVSKRLGALMDDLSVEIAGAHMLTNNDRLHDALDRVNAEAMRGPEGEIQYRNTVIMAGQVGNEAPLFMAMEALHRVIGDARRLAGEVLVTGWD</sequence>
<evidence type="ECO:0000256" key="2">
    <source>
        <dbReference type="SAM" id="MobiDB-lite"/>
    </source>
</evidence>
<keyword evidence="3" id="KW-0812">Transmembrane</keyword>
<feature type="coiled-coil region" evidence="1">
    <location>
        <begin position="106"/>
        <end position="137"/>
    </location>
</feature>
<gene>
    <name evidence="4" type="ORF">MPRF_12360</name>
</gene>
<evidence type="ECO:0000256" key="1">
    <source>
        <dbReference type="SAM" id="Coils"/>
    </source>
</evidence>
<name>A0A7I7TYQ7_MYCPF</name>
<evidence type="ECO:0000313" key="4">
    <source>
        <dbReference type="EMBL" id="BBY74337.1"/>
    </source>
</evidence>
<protein>
    <submittedName>
        <fullName evidence="4">Uncharacterized protein</fullName>
    </submittedName>
</protein>
<feature type="region of interest" description="Disordered" evidence="2">
    <location>
        <begin position="1"/>
        <end position="31"/>
    </location>
</feature>